<accession>A0A6P6TAD1</accession>
<dbReference type="InterPro" id="IPR005162">
    <property type="entry name" value="Retrotrans_gag_dom"/>
</dbReference>
<evidence type="ECO:0000313" key="3">
    <source>
        <dbReference type="Proteomes" id="UP001652660"/>
    </source>
</evidence>
<dbReference type="GeneID" id="113698927"/>
<dbReference type="AlphaFoldDB" id="A0A6P6TAD1"/>
<gene>
    <name evidence="4" type="primary">LOC113698927</name>
</gene>
<dbReference type="PANTHER" id="PTHR33223:SF10">
    <property type="entry name" value="AMINOTRANSFERASE-LIKE PLANT MOBILE DOMAIN-CONTAINING PROTEIN"/>
    <property type="match status" value="1"/>
</dbReference>
<protein>
    <recommendedName>
        <fullName evidence="2">Retrotransposon gag domain-containing protein</fullName>
    </recommendedName>
</protein>
<proteinExistence type="predicted"/>
<organism evidence="3 4">
    <name type="scientific">Coffea arabica</name>
    <name type="common">Arabian coffee</name>
    <dbReference type="NCBI Taxonomy" id="13443"/>
    <lineage>
        <taxon>Eukaryota</taxon>
        <taxon>Viridiplantae</taxon>
        <taxon>Streptophyta</taxon>
        <taxon>Embryophyta</taxon>
        <taxon>Tracheophyta</taxon>
        <taxon>Spermatophyta</taxon>
        <taxon>Magnoliopsida</taxon>
        <taxon>eudicotyledons</taxon>
        <taxon>Gunneridae</taxon>
        <taxon>Pentapetalae</taxon>
        <taxon>asterids</taxon>
        <taxon>lamiids</taxon>
        <taxon>Gentianales</taxon>
        <taxon>Rubiaceae</taxon>
        <taxon>Ixoroideae</taxon>
        <taxon>Gardenieae complex</taxon>
        <taxon>Bertiereae - Coffeeae clade</taxon>
        <taxon>Coffeeae</taxon>
        <taxon>Coffea</taxon>
    </lineage>
</organism>
<reference evidence="4" key="2">
    <citation type="submission" date="2025-08" db="UniProtKB">
        <authorList>
            <consortium name="RefSeq"/>
        </authorList>
    </citation>
    <scope>IDENTIFICATION</scope>
    <source>
        <tissue evidence="4">Leaves</tissue>
    </source>
</reference>
<dbReference type="RefSeq" id="XP_027074706.1">
    <property type="nucleotide sequence ID" value="XM_027218905.1"/>
</dbReference>
<dbReference type="Proteomes" id="UP001652660">
    <property type="component" value="Chromosome 7c"/>
</dbReference>
<sequence length="399" mass="46613">MAEFVAENPSIFEELERHFKRQGKKKVESSKRKSDKSPEVSSDEESDRRYLARSSSKRAVFRTISKIASLSKAFSRGLLGRRVEEESWHHRRSEVDYMRTPPFTYDINEKRLPPNFKLPIIPNYDGRVDSKNHIHAFISAFRLYCIPDPIIYRTFPVFLQGTARKWFWGLEFRSISNLGELVKRFLHRFVSSRPMTRTSIYLLNIQQNSGESLRSYVQRFHEKSVQIPDLNEQVTIAAFTHGLVAEVFNTGIHKKYPCTLQELWLKVEKGIQIKDLNRIKKEVQAVRSGNDSRKKNETSRNEVGIAGSFQSLSRDRRSVFDRIVKGKAPIPDSKLTPLNISRSRVLSVMEQNNFGRAPLKMYGNREKRNSNLYCLYHRNIGNETKDYNDLKREIEHLIK</sequence>
<reference evidence="3" key="1">
    <citation type="journal article" date="2025" name="Foods">
        <title>Unveiling the Microbial Signatures of Arabica Coffee Cherries: Insights into Ripeness Specific Diversity, Functional Traits, and Implications for Quality and Safety.</title>
        <authorList>
            <consortium name="RefSeq"/>
            <person name="Tenea G.N."/>
            <person name="Cifuentes V."/>
            <person name="Reyes P."/>
            <person name="Cevallos-Vallejos M."/>
        </authorList>
    </citation>
    <scope>NUCLEOTIDE SEQUENCE [LARGE SCALE GENOMIC DNA]</scope>
</reference>
<keyword evidence="3" id="KW-1185">Reference proteome</keyword>
<evidence type="ECO:0000313" key="4">
    <source>
        <dbReference type="RefSeq" id="XP_027074706.1"/>
    </source>
</evidence>
<feature type="region of interest" description="Disordered" evidence="1">
    <location>
        <begin position="18"/>
        <end position="48"/>
    </location>
</feature>
<dbReference type="OrthoDB" id="1301754at2759"/>
<evidence type="ECO:0000259" key="2">
    <source>
        <dbReference type="Pfam" id="PF03732"/>
    </source>
</evidence>
<dbReference type="PANTHER" id="PTHR33223">
    <property type="entry name" value="CCHC-TYPE DOMAIN-CONTAINING PROTEIN"/>
    <property type="match status" value="1"/>
</dbReference>
<name>A0A6P6TAD1_COFAR</name>
<evidence type="ECO:0000256" key="1">
    <source>
        <dbReference type="SAM" id="MobiDB-lite"/>
    </source>
</evidence>
<feature type="domain" description="Retrotransposon gag" evidence="2">
    <location>
        <begin position="154"/>
        <end position="243"/>
    </location>
</feature>
<dbReference type="Pfam" id="PF03732">
    <property type="entry name" value="Retrotrans_gag"/>
    <property type="match status" value="1"/>
</dbReference>
<feature type="compositionally biased region" description="Basic and acidic residues" evidence="1">
    <location>
        <begin position="25"/>
        <end position="38"/>
    </location>
</feature>